<dbReference type="Pfam" id="PF01753">
    <property type="entry name" value="zf-MYND"/>
    <property type="match status" value="1"/>
</dbReference>
<evidence type="ECO:0000256" key="2">
    <source>
        <dbReference type="ARBA" id="ARBA00022771"/>
    </source>
</evidence>
<name>A0ABQ0LHY4_MYCCL</name>
<reference evidence="6" key="1">
    <citation type="submission" date="2014-09" db="EMBL/GenBank/DDBJ databases">
        <title>Genome sequence of the luminous mushroom Mycena chlorophos for searching fungal bioluminescence genes.</title>
        <authorList>
            <person name="Tanaka Y."/>
            <person name="Kasuga D."/>
            <person name="Oba Y."/>
            <person name="Hase S."/>
            <person name="Sato K."/>
            <person name="Oba Y."/>
            <person name="Sakakibara Y."/>
        </authorList>
    </citation>
    <scope>NUCLEOTIDE SEQUENCE</scope>
</reference>
<evidence type="ECO:0000256" key="1">
    <source>
        <dbReference type="ARBA" id="ARBA00022723"/>
    </source>
</evidence>
<proteinExistence type="predicted"/>
<keyword evidence="1" id="KW-0479">Metal-binding</keyword>
<keyword evidence="2 4" id="KW-0863">Zinc-finger</keyword>
<sequence length="674" mass="74981">MDATFNLRNLDKLPSYIRNRAKLLLQVDLQNPKPSDRFSDFVMLGTLGKLSDDEAGRTHQEYLLPVYWRLLDAHAIPTAIDLDAETPRCGFLLKAAALSIIGVQEASRNFSNSDSNEPFRLLWDRIWPWVRFIHSHYASLPDSCRAFSEERLLFAFLNFSWFVHGNGTATFLRTPEITHMVFRAWALMIRLPDSQKDHGDMVSLSLLLSIYDEFTKAQLDEALAGCGGTLEAVARLVASQVDQTKRQLERRARHPSSLMEHSLSMLGAAAAPVAAFVRLREFPHILGRRVPPKLLVDVLTGLEPLYNELDSSNETLAAGVELSFYAAMHILTEMITANRAHLYTALESGLITALVALCQGQSAHDIHPMPRFIKGILQPCTLFSRSAGPLQLAIAAADSLVKTPAFRASKFIDDWDVFVEMAIINGNAFRGPVDKSGREAACDNLACGAIKPKAKFMACSGCAAQLYCGAACQRADWKQGHRSACKDYKRYRNHLAQSFTSREIHDIRAVMQSHSEGPFKGMFTTSLITDGPRRIPSVLSCDFAQWTSVDKAAREYGPRIMSLMPEDEAKLDEALTPPGPGCVHIWGDVKRRARASEGRLALHIVRFIFGSIGKQQVVVLPFRANSSFVRDEGQRIWKAVVAKAGVPHGHAVAMQFAEQWAKVELPKDHKVVYS</sequence>
<evidence type="ECO:0000259" key="5">
    <source>
        <dbReference type="PROSITE" id="PS50865"/>
    </source>
</evidence>
<feature type="domain" description="MYND-type" evidence="5">
    <location>
        <begin position="444"/>
        <end position="485"/>
    </location>
</feature>
<gene>
    <name evidence="6" type="ORF">MCHLO_07922</name>
</gene>
<evidence type="ECO:0000313" key="6">
    <source>
        <dbReference type="EMBL" id="GAT50714.1"/>
    </source>
</evidence>
<organism evidence="6 7">
    <name type="scientific">Mycena chlorophos</name>
    <name type="common">Agaric fungus</name>
    <name type="synonym">Agaricus chlorophos</name>
    <dbReference type="NCBI Taxonomy" id="658473"/>
    <lineage>
        <taxon>Eukaryota</taxon>
        <taxon>Fungi</taxon>
        <taxon>Dikarya</taxon>
        <taxon>Basidiomycota</taxon>
        <taxon>Agaricomycotina</taxon>
        <taxon>Agaricomycetes</taxon>
        <taxon>Agaricomycetidae</taxon>
        <taxon>Agaricales</taxon>
        <taxon>Marasmiineae</taxon>
        <taxon>Mycenaceae</taxon>
        <taxon>Mycena</taxon>
    </lineage>
</organism>
<accession>A0ABQ0LHY4</accession>
<dbReference type="SUPFAM" id="SSF144232">
    <property type="entry name" value="HIT/MYND zinc finger-like"/>
    <property type="match status" value="1"/>
</dbReference>
<keyword evidence="3" id="KW-0862">Zinc</keyword>
<dbReference type="EMBL" id="DF846595">
    <property type="protein sequence ID" value="GAT50714.1"/>
    <property type="molecule type" value="Genomic_DNA"/>
</dbReference>
<dbReference type="Proteomes" id="UP000815677">
    <property type="component" value="Unassembled WGS sequence"/>
</dbReference>
<evidence type="ECO:0000256" key="3">
    <source>
        <dbReference type="ARBA" id="ARBA00022833"/>
    </source>
</evidence>
<protein>
    <recommendedName>
        <fullName evidence="5">MYND-type domain-containing protein</fullName>
    </recommendedName>
</protein>
<dbReference type="Gene3D" id="6.10.140.2220">
    <property type="match status" value="1"/>
</dbReference>
<keyword evidence="7" id="KW-1185">Reference proteome</keyword>
<evidence type="ECO:0000313" key="7">
    <source>
        <dbReference type="Proteomes" id="UP000815677"/>
    </source>
</evidence>
<dbReference type="InterPro" id="IPR002893">
    <property type="entry name" value="Znf_MYND"/>
</dbReference>
<evidence type="ECO:0000256" key="4">
    <source>
        <dbReference type="PROSITE-ProRule" id="PRU00134"/>
    </source>
</evidence>
<dbReference type="PROSITE" id="PS50865">
    <property type="entry name" value="ZF_MYND_2"/>
    <property type="match status" value="1"/>
</dbReference>